<dbReference type="Gene3D" id="3.40.30.10">
    <property type="entry name" value="Glutaredoxin"/>
    <property type="match status" value="1"/>
</dbReference>
<organism evidence="1 2">
    <name type="scientific">Thermoproteus uzoniensis (strain 768-20)</name>
    <dbReference type="NCBI Taxonomy" id="999630"/>
    <lineage>
        <taxon>Archaea</taxon>
        <taxon>Thermoproteota</taxon>
        <taxon>Thermoprotei</taxon>
        <taxon>Thermoproteales</taxon>
        <taxon>Thermoproteaceae</taxon>
        <taxon>Thermoproteus</taxon>
    </lineage>
</organism>
<dbReference type="SUPFAM" id="SSF52833">
    <property type="entry name" value="Thioredoxin-like"/>
    <property type="match status" value="1"/>
</dbReference>
<dbReference type="OrthoDB" id="15256at2157"/>
<dbReference type="eggNOG" id="arCOG02868">
    <property type="taxonomic scope" value="Archaea"/>
</dbReference>
<protein>
    <recommendedName>
        <fullName evidence="3">DSBA oxidoreductase</fullName>
    </recommendedName>
</protein>
<sequence>MEALVTRVGEKENPYLVEFYDVNCPFCAKSALDLWGDLLASGAYFELVYLPVHYAIWKDMGSPKTAEGSYLANLSAFCVDDPVQRVRYLLELFKITSSVRNEPKAIEEQLEYARGKFGDLKSCVRGKVGRLADDPELAYELAHEYALSIDAVVTGVPTAAIVDGGKAVEVKDGLGEVEDLIKKYLSGKRRAPS</sequence>
<dbReference type="GeneID" id="10360283"/>
<gene>
    <name evidence="1" type="ordered locus">TUZN_0744</name>
</gene>
<accession>F2L4Q6</accession>
<dbReference type="HOGENOM" id="CLU_1418758_0_0_2"/>
<evidence type="ECO:0000313" key="2">
    <source>
        <dbReference type="Proteomes" id="UP000008138"/>
    </source>
</evidence>
<evidence type="ECO:0000313" key="1">
    <source>
        <dbReference type="EMBL" id="AEA12234.1"/>
    </source>
</evidence>
<dbReference type="EMBL" id="CP002590">
    <property type="protein sequence ID" value="AEA12234.1"/>
    <property type="molecule type" value="Genomic_DNA"/>
</dbReference>
<keyword evidence="2" id="KW-1185">Reference proteome</keyword>
<proteinExistence type="predicted"/>
<name>F2L4Q6_THEU7</name>
<dbReference type="Proteomes" id="UP000008138">
    <property type="component" value="Chromosome"/>
</dbReference>
<dbReference type="CDD" id="cd02972">
    <property type="entry name" value="DsbA_family"/>
    <property type="match status" value="1"/>
</dbReference>
<reference evidence="1 2" key="1">
    <citation type="journal article" date="2011" name="J. Bacteriol.">
        <title>Complete genome sequence of the thermoacidophilic crenarchaeon Thermoproteus uzoniensis 768-20.</title>
        <authorList>
            <person name="Mardanov A.V."/>
            <person name="Gumerov V.M."/>
            <person name="Beletsky A.V."/>
            <person name="Prokofeva M.I."/>
            <person name="Bonch-Osmolovskaya E.A."/>
            <person name="Ravin N.V."/>
            <person name="Skryabin K.G."/>
        </authorList>
    </citation>
    <scope>NUCLEOTIDE SEQUENCE [LARGE SCALE GENOMIC DNA]</scope>
    <source>
        <strain evidence="1 2">768-20</strain>
    </source>
</reference>
<reference key="2">
    <citation type="submission" date="2011-03" db="EMBL/GenBank/DDBJ databases">
        <title>Complete genome sequence of the thermoacidophilic crenarchaeon Thermoproteus uzoniensis 768-20.</title>
        <authorList>
            <person name="Mardanov A.V."/>
            <person name="Gumerov V.M."/>
            <person name="Beletsky A.V."/>
            <person name="Prokofeva M.I."/>
            <person name="Bonch-Osmolovskaya E.A."/>
            <person name="Ravin N.V."/>
            <person name="Skryabin K.G."/>
        </authorList>
    </citation>
    <scope>NUCLEOTIDE SEQUENCE</scope>
    <source>
        <strain>768-20</strain>
    </source>
</reference>
<dbReference type="RefSeq" id="WP_013679570.1">
    <property type="nucleotide sequence ID" value="NC_015315.1"/>
</dbReference>
<dbReference type="KEGG" id="tuz:TUZN_0744"/>
<dbReference type="STRING" id="999630.TUZN_0744"/>
<evidence type="ECO:0008006" key="3">
    <source>
        <dbReference type="Google" id="ProtNLM"/>
    </source>
</evidence>
<dbReference type="InterPro" id="IPR036249">
    <property type="entry name" value="Thioredoxin-like_sf"/>
</dbReference>
<dbReference type="AlphaFoldDB" id="F2L4Q6"/>